<dbReference type="Pfam" id="PF08033">
    <property type="entry name" value="Sec23_BS"/>
    <property type="match status" value="1"/>
</dbReference>
<dbReference type="InterPro" id="IPR036174">
    <property type="entry name" value="Znf_Sec23_Sec24_sf"/>
</dbReference>
<dbReference type="InterPro" id="IPR006895">
    <property type="entry name" value="Znf_Sec23_Sec24"/>
</dbReference>
<comment type="subcellular location">
    <subcellularLocation>
        <location evidence="2">Endoplasmic reticulum membrane</location>
    </subcellularLocation>
    <subcellularLocation>
        <location evidence="1">Golgi apparatus membrane</location>
    </subcellularLocation>
</comment>
<keyword evidence="6" id="KW-0931">ER-Golgi transport</keyword>
<evidence type="ECO:0000256" key="9">
    <source>
        <dbReference type="ARBA" id="ARBA00023136"/>
    </source>
</evidence>
<dbReference type="Gene3D" id="3.40.20.10">
    <property type="entry name" value="Severin"/>
    <property type="match status" value="1"/>
</dbReference>
<feature type="domain" description="Sec23/Sec24 helical" evidence="13">
    <location>
        <begin position="777"/>
        <end position="879"/>
    </location>
</feature>
<protein>
    <recommendedName>
        <fullName evidence="17">Protein transport protein Sec24-like protein</fullName>
    </recommendedName>
</protein>
<dbReference type="InterPro" id="IPR050550">
    <property type="entry name" value="SEC23_SEC24_subfamily"/>
</dbReference>
<accession>A0AAV9ID39</accession>
<dbReference type="InterPro" id="IPR012990">
    <property type="entry name" value="Beta-sandwich_Sec23_24"/>
</dbReference>
<evidence type="ECO:0000259" key="14">
    <source>
        <dbReference type="Pfam" id="PF08033"/>
    </source>
</evidence>
<feature type="domain" description="Sec23/Sec24 beta-sandwich" evidence="14">
    <location>
        <begin position="680"/>
        <end position="764"/>
    </location>
</feature>
<dbReference type="GO" id="GO:0000149">
    <property type="term" value="F:SNARE binding"/>
    <property type="evidence" value="ECO:0007669"/>
    <property type="project" value="TreeGrafter"/>
</dbReference>
<evidence type="ECO:0000256" key="6">
    <source>
        <dbReference type="ARBA" id="ARBA00022892"/>
    </source>
</evidence>
<keyword evidence="5" id="KW-0256">Endoplasmic reticulum</keyword>
<comment type="caution">
    <text evidence="15">The sequence shown here is derived from an EMBL/GenBank/DDBJ whole genome shotgun (WGS) entry which is preliminary data.</text>
</comment>
<dbReference type="InterPro" id="IPR006896">
    <property type="entry name" value="Sec23/24_trunk_dom"/>
</dbReference>
<evidence type="ECO:0000256" key="4">
    <source>
        <dbReference type="ARBA" id="ARBA00022448"/>
    </source>
</evidence>
<feature type="compositionally biased region" description="Low complexity" evidence="10">
    <location>
        <begin position="12"/>
        <end position="23"/>
    </location>
</feature>
<evidence type="ECO:0000256" key="3">
    <source>
        <dbReference type="ARBA" id="ARBA00008334"/>
    </source>
</evidence>
<keyword evidence="8" id="KW-0333">Golgi apparatus</keyword>
<dbReference type="AlphaFoldDB" id="A0AAV9ID39"/>
<evidence type="ECO:0000256" key="10">
    <source>
        <dbReference type="SAM" id="MobiDB-lite"/>
    </source>
</evidence>
<name>A0AAV9ID39_9RHOD</name>
<evidence type="ECO:0008006" key="17">
    <source>
        <dbReference type="Google" id="ProtNLM"/>
    </source>
</evidence>
<feature type="domain" description="Zinc finger Sec23/Sec24-type" evidence="11">
    <location>
        <begin position="351"/>
        <end position="389"/>
    </location>
</feature>
<evidence type="ECO:0000259" key="11">
    <source>
        <dbReference type="Pfam" id="PF04810"/>
    </source>
</evidence>
<evidence type="ECO:0000256" key="2">
    <source>
        <dbReference type="ARBA" id="ARBA00004586"/>
    </source>
</evidence>
<dbReference type="Gene3D" id="2.60.40.1670">
    <property type="entry name" value="beta-sandwich domain of Sec23/24"/>
    <property type="match status" value="1"/>
</dbReference>
<feature type="region of interest" description="Disordered" evidence="10">
    <location>
        <begin position="37"/>
        <end position="114"/>
    </location>
</feature>
<feature type="compositionally biased region" description="Polar residues" evidence="10">
    <location>
        <begin position="1"/>
        <end position="11"/>
    </location>
</feature>
<dbReference type="EMBL" id="JANCYU010000029">
    <property type="protein sequence ID" value="KAK4525342.1"/>
    <property type="molecule type" value="Genomic_DNA"/>
</dbReference>
<feature type="domain" description="Sec23/Sec24 trunk" evidence="12">
    <location>
        <begin position="426"/>
        <end position="675"/>
    </location>
</feature>
<evidence type="ECO:0000259" key="12">
    <source>
        <dbReference type="Pfam" id="PF04811"/>
    </source>
</evidence>
<gene>
    <name evidence="15" type="ORF">GAYE_SCF09G3250</name>
</gene>
<dbReference type="Proteomes" id="UP001300502">
    <property type="component" value="Unassembled WGS sequence"/>
</dbReference>
<keyword evidence="4" id="KW-0813">Transport</keyword>
<feature type="region of interest" description="Disordered" evidence="10">
    <location>
        <begin position="1"/>
        <end position="23"/>
    </location>
</feature>
<dbReference type="Pfam" id="PF04811">
    <property type="entry name" value="Sec23_trunk"/>
    <property type="match status" value="1"/>
</dbReference>
<dbReference type="GO" id="GO:0000139">
    <property type="term" value="C:Golgi membrane"/>
    <property type="evidence" value="ECO:0007669"/>
    <property type="project" value="UniProtKB-SubCell"/>
</dbReference>
<evidence type="ECO:0000256" key="8">
    <source>
        <dbReference type="ARBA" id="ARBA00023034"/>
    </source>
</evidence>
<keyword evidence="16" id="KW-1185">Reference proteome</keyword>
<evidence type="ECO:0000313" key="15">
    <source>
        <dbReference type="EMBL" id="KAK4525342.1"/>
    </source>
</evidence>
<organism evidence="15 16">
    <name type="scientific">Galdieria yellowstonensis</name>
    <dbReference type="NCBI Taxonomy" id="3028027"/>
    <lineage>
        <taxon>Eukaryota</taxon>
        <taxon>Rhodophyta</taxon>
        <taxon>Bangiophyceae</taxon>
        <taxon>Galdieriales</taxon>
        <taxon>Galdieriaceae</taxon>
        <taxon>Galdieria</taxon>
    </lineage>
</organism>
<dbReference type="GO" id="GO:0006886">
    <property type="term" value="P:intracellular protein transport"/>
    <property type="evidence" value="ECO:0007669"/>
    <property type="project" value="InterPro"/>
</dbReference>
<dbReference type="SUPFAM" id="SSF53300">
    <property type="entry name" value="vWA-like"/>
    <property type="match status" value="1"/>
</dbReference>
<dbReference type="SUPFAM" id="SSF82754">
    <property type="entry name" value="C-terminal, gelsolin-like domain of Sec23/24"/>
    <property type="match status" value="1"/>
</dbReference>
<dbReference type="PANTHER" id="PTHR13803">
    <property type="entry name" value="SEC24-RELATED PROTEIN"/>
    <property type="match status" value="1"/>
</dbReference>
<dbReference type="InterPro" id="IPR029006">
    <property type="entry name" value="ADF-H/Gelsolin-like_dom_sf"/>
</dbReference>
<dbReference type="InterPro" id="IPR036175">
    <property type="entry name" value="Sec23/24_helical_dom_sf"/>
</dbReference>
<dbReference type="Gene3D" id="1.20.120.730">
    <property type="entry name" value="Sec23/Sec24 helical domain"/>
    <property type="match status" value="1"/>
</dbReference>
<dbReference type="GO" id="GO:0008270">
    <property type="term" value="F:zinc ion binding"/>
    <property type="evidence" value="ECO:0007669"/>
    <property type="project" value="InterPro"/>
</dbReference>
<feature type="region of interest" description="Disordered" evidence="10">
    <location>
        <begin position="179"/>
        <end position="203"/>
    </location>
</feature>
<dbReference type="GO" id="GO:0070971">
    <property type="term" value="C:endoplasmic reticulum exit site"/>
    <property type="evidence" value="ECO:0007669"/>
    <property type="project" value="TreeGrafter"/>
</dbReference>
<dbReference type="Gene3D" id="2.30.30.380">
    <property type="entry name" value="Zn-finger domain of Sec23/24"/>
    <property type="match status" value="1"/>
</dbReference>
<evidence type="ECO:0000256" key="7">
    <source>
        <dbReference type="ARBA" id="ARBA00022927"/>
    </source>
</evidence>
<reference evidence="15 16" key="1">
    <citation type="submission" date="2022-07" db="EMBL/GenBank/DDBJ databases">
        <title>Genome-wide signatures of adaptation to extreme environments.</title>
        <authorList>
            <person name="Cho C.H."/>
            <person name="Yoon H.S."/>
        </authorList>
    </citation>
    <scope>NUCLEOTIDE SEQUENCE [LARGE SCALE GENOMIC DNA]</scope>
    <source>
        <strain evidence="15 16">108.79 E11</strain>
    </source>
</reference>
<dbReference type="SUPFAM" id="SSF82919">
    <property type="entry name" value="Zn-finger domain of Sec23/24"/>
    <property type="match status" value="1"/>
</dbReference>
<dbReference type="InterPro" id="IPR036465">
    <property type="entry name" value="vWFA_dom_sf"/>
</dbReference>
<sequence length="1072" mass="117025">MSYRQSNQPVDSNQASNQNFNNFARYVAPNAKVASNVQASTGSENKLDPRFSQGHVPSPTFSSSTEGSTPTRVTRDSMGVRNYVTAPPTNSGAASPMWRGPSPEAVTAPNQPNWSFSKGNYPRFATQGMPDESSTFHNAAAQQAVPPDLSRLSLHSAQYPGPTLPSRNVVPNSPFESLASETQRHYPPEARQSPVTRPGLIPRPAMPHTNYPSTAQSGVSLASDTQQLPRPDLSPFGVARRIKEGDISENYLASLQNASNMRNQSGSQNLAKSAEATLNASMNSFLPVACSEQVFKPVLPCFMRLSVGMFPNAPSFRSKFPFPVGAVVQPLAEPPTSEDTVPVVNFGKAGIIRCRRCRAYINYLSMFVDGGRKFRCNFCGFLSDVPSEYYCPLDNSGRRLDANERPELTCGSVDFVAPSEYMVRPPMPPTYLFVIDVSSAAVSCGALNGFVSSIRQSLDFLLGDDRTRVGIITFDSTIHFYGLKSSSDNPSGKLDPIMAVVSDVDDVFLPIPHGCLVKLCECRESLEILLDRLESMFTTTKDSGGAVGSAVSAAYLLLQTCGGRLILMTSSKPTRGVGALSKSALEGGERNSPGIVGTDKERQYLEPDNTFYKKTAVNMSRAQISCDIILCTSTHSELATLTPLAKYTGGEILYLPKFELSKDYVVLIRSLRRMVSRETAWEGVMRIRCTRSVKCHGFLGRFFMRSTDLLTLPNTDSDKTYGVEFVLEDNDIRTEAFAAQCAVLYTASGGERRVRIHTVAIPVTRNMADLFGFAEVGAMTNLILRTCADAVLNKNFETVRKELTDSLVQGLVRYQQGGSQMQSQYSAATSLSNQLALPEPLRLLPLYIQGILKSPLLCREASVAASMLLDDKSFLHSLVDIFSIPLSSAFVYPNIVPLFPLDEETNANSQVGLISSSGPLSVQLPEGLRASAAHVLHSHRVVLIDEGVNLWIWFGSSVKPSFVQELVMETNEEIASEHNGAGASISPQYLARAFRCAPKPGYTSSASRARALIASILSCRLPWTPIRVVFQGDPLEARILSLMVEDRTVNQPSYTEFLSSIQRQVQSRLTNS</sequence>
<evidence type="ECO:0000256" key="1">
    <source>
        <dbReference type="ARBA" id="ARBA00004394"/>
    </source>
</evidence>
<dbReference type="SUPFAM" id="SSF81811">
    <property type="entry name" value="Helical domain of Sec23/24"/>
    <property type="match status" value="1"/>
</dbReference>
<dbReference type="InterPro" id="IPR036180">
    <property type="entry name" value="Gelsolin-like_dom_sf"/>
</dbReference>
<evidence type="ECO:0000313" key="16">
    <source>
        <dbReference type="Proteomes" id="UP001300502"/>
    </source>
</evidence>
<keyword evidence="9" id="KW-0472">Membrane</keyword>
<dbReference type="GO" id="GO:0090110">
    <property type="term" value="P:COPII-coated vesicle cargo loading"/>
    <property type="evidence" value="ECO:0007669"/>
    <property type="project" value="TreeGrafter"/>
</dbReference>
<proteinExistence type="inferred from homology"/>
<keyword evidence="7" id="KW-0653">Protein transport</keyword>
<evidence type="ECO:0000259" key="13">
    <source>
        <dbReference type="Pfam" id="PF04815"/>
    </source>
</evidence>
<dbReference type="PANTHER" id="PTHR13803:SF39">
    <property type="entry name" value="SECRETORY 24AB, ISOFORM A"/>
    <property type="match status" value="1"/>
</dbReference>
<evidence type="ECO:0000256" key="5">
    <source>
        <dbReference type="ARBA" id="ARBA00022824"/>
    </source>
</evidence>
<dbReference type="SUPFAM" id="SSF81995">
    <property type="entry name" value="beta-sandwich domain of Sec23/24"/>
    <property type="match status" value="1"/>
</dbReference>
<comment type="similarity">
    <text evidence="3">Belongs to the SEC23/SEC24 family. SEC24 subfamily.</text>
</comment>
<dbReference type="Pfam" id="PF04815">
    <property type="entry name" value="Sec23_helical"/>
    <property type="match status" value="1"/>
</dbReference>
<feature type="compositionally biased region" description="Polar residues" evidence="10">
    <location>
        <begin position="59"/>
        <end position="72"/>
    </location>
</feature>
<dbReference type="Pfam" id="PF04810">
    <property type="entry name" value="zf-Sec23_Sec24"/>
    <property type="match status" value="1"/>
</dbReference>
<dbReference type="GO" id="GO:0005789">
    <property type="term" value="C:endoplasmic reticulum membrane"/>
    <property type="evidence" value="ECO:0007669"/>
    <property type="project" value="UniProtKB-SubCell"/>
</dbReference>
<dbReference type="InterPro" id="IPR006900">
    <property type="entry name" value="Sec23/24_helical_dom"/>
</dbReference>
<dbReference type="GO" id="GO:0030127">
    <property type="term" value="C:COPII vesicle coat"/>
    <property type="evidence" value="ECO:0007669"/>
    <property type="project" value="InterPro"/>
</dbReference>
<dbReference type="Gene3D" id="3.40.50.410">
    <property type="entry name" value="von Willebrand factor, type A domain"/>
    <property type="match status" value="1"/>
</dbReference>